<organism evidence="8 9">
    <name type="scientific">Cryptotermes secundus</name>
    <dbReference type="NCBI Taxonomy" id="105785"/>
    <lineage>
        <taxon>Eukaryota</taxon>
        <taxon>Metazoa</taxon>
        <taxon>Ecdysozoa</taxon>
        <taxon>Arthropoda</taxon>
        <taxon>Hexapoda</taxon>
        <taxon>Insecta</taxon>
        <taxon>Pterygota</taxon>
        <taxon>Neoptera</taxon>
        <taxon>Polyneoptera</taxon>
        <taxon>Dictyoptera</taxon>
        <taxon>Blattodea</taxon>
        <taxon>Blattoidea</taxon>
        <taxon>Termitoidae</taxon>
        <taxon>Kalotermitidae</taxon>
        <taxon>Cryptotermitinae</taxon>
        <taxon>Cryptotermes</taxon>
    </lineage>
</organism>
<evidence type="ECO:0000256" key="5">
    <source>
        <dbReference type="SAM" id="MobiDB-lite"/>
    </source>
</evidence>
<gene>
    <name evidence="8" type="ORF">B7P43_G03339</name>
</gene>
<dbReference type="FunFam" id="3.80.10.10:FF:000770">
    <property type="entry name" value="Uncharacterized protein"/>
    <property type="match status" value="1"/>
</dbReference>
<evidence type="ECO:0008006" key="10">
    <source>
        <dbReference type="Google" id="ProtNLM"/>
    </source>
</evidence>
<dbReference type="PANTHER" id="PTHR24366">
    <property type="entry name" value="IG(IMMUNOGLOBULIN) AND LRR(LEUCINE RICH REPEAT) DOMAINS"/>
    <property type="match status" value="1"/>
</dbReference>
<sequence length="556" mass="62748">MVFVVIVFVLLHFTVKQVAAEEVQCPGVCQCQNETVALCRDRKISSINIAREGRLGSVVKALDFSGNKLCSLSDKMFSVCDVLLLQYLNLSSNHITYIGKFSFTGLTELEDLDLSRNNISSIDGEAFYANLKLSIVRLANNRLTEINETVFSPLIRLKYLDLSNNKISSIQKEMFHSNTDLEWLSLTNNSLTAIDPSTFQQQSNLTYLDLSGNKITQIKRGMFYNNMELESLLLGDNKISELHPSAFHADCGLSYLDVSGNLIEKLENLTFYRLKFLSISRNKLQRLHSRSFCNCSELRNLSLSDNDISEINDEAFYGLWQLEYLDLSSNNIKNISLSIFQGMVLQMEGNMTKSDSMSNLTYLKLSKNKIHYFPFKEYLSLTDSCHTSTKLCKLDLNGNCLSVLDDESVNVLGNSTVLTELSDNPWSCNCSEDSSERVYRMLSGNRTLKCATPEYSKGKSCSGVKHTCLSTTSTPGTDSSVETEADENLEENEDENPKLLTNPESETFPTKILLFVIYVISMLVAIVIVLVISRAVGKPEPDEYWWEDKLAKRNYY</sequence>
<feature type="compositionally biased region" description="Acidic residues" evidence="5">
    <location>
        <begin position="481"/>
        <end position="494"/>
    </location>
</feature>
<protein>
    <recommendedName>
        <fullName evidence="10">LRRCT domain-containing protein</fullName>
    </recommendedName>
</protein>
<keyword evidence="2 7" id="KW-0732">Signal</keyword>
<evidence type="ECO:0000313" key="8">
    <source>
        <dbReference type="EMBL" id="PNF18764.1"/>
    </source>
</evidence>
<dbReference type="Proteomes" id="UP000235965">
    <property type="component" value="Unassembled WGS sequence"/>
</dbReference>
<evidence type="ECO:0000256" key="2">
    <source>
        <dbReference type="ARBA" id="ARBA00022729"/>
    </source>
</evidence>
<dbReference type="InterPro" id="IPR032675">
    <property type="entry name" value="LRR_dom_sf"/>
</dbReference>
<dbReference type="EMBL" id="NEVH01022634">
    <property type="protein sequence ID" value="PNF18764.1"/>
    <property type="molecule type" value="Genomic_DNA"/>
</dbReference>
<keyword evidence="6" id="KW-1133">Transmembrane helix</keyword>
<keyword evidence="1" id="KW-0433">Leucine-rich repeat</keyword>
<reference evidence="8 9" key="1">
    <citation type="submission" date="2017-12" db="EMBL/GenBank/DDBJ databases">
        <title>Hemimetabolous genomes reveal molecular basis of termite eusociality.</title>
        <authorList>
            <person name="Harrison M.C."/>
            <person name="Jongepier E."/>
            <person name="Robertson H.M."/>
            <person name="Arning N."/>
            <person name="Bitard-Feildel T."/>
            <person name="Chao H."/>
            <person name="Childers C.P."/>
            <person name="Dinh H."/>
            <person name="Doddapaneni H."/>
            <person name="Dugan S."/>
            <person name="Gowin J."/>
            <person name="Greiner C."/>
            <person name="Han Y."/>
            <person name="Hu H."/>
            <person name="Hughes D.S.T."/>
            <person name="Huylmans A.-K."/>
            <person name="Kemena C."/>
            <person name="Kremer L.P.M."/>
            <person name="Lee S.L."/>
            <person name="Lopez-Ezquerra A."/>
            <person name="Mallet L."/>
            <person name="Monroy-Kuhn J.M."/>
            <person name="Moser A."/>
            <person name="Murali S.C."/>
            <person name="Muzny D.M."/>
            <person name="Otani S."/>
            <person name="Piulachs M.-D."/>
            <person name="Poelchau M."/>
            <person name="Qu J."/>
            <person name="Schaub F."/>
            <person name="Wada-Katsumata A."/>
            <person name="Worley K.C."/>
            <person name="Xie Q."/>
            <person name="Ylla G."/>
            <person name="Poulsen M."/>
            <person name="Gibbs R.A."/>
            <person name="Schal C."/>
            <person name="Richards S."/>
            <person name="Belles X."/>
            <person name="Korb J."/>
            <person name="Bornberg-Bauer E."/>
        </authorList>
    </citation>
    <scope>NUCLEOTIDE SEQUENCE [LARGE SCALE GENOMIC DNA]</scope>
    <source>
        <tissue evidence="8">Whole body</tissue>
    </source>
</reference>
<dbReference type="SUPFAM" id="SSF52058">
    <property type="entry name" value="L domain-like"/>
    <property type="match status" value="2"/>
</dbReference>
<feature type="transmembrane region" description="Helical" evidence="6">
    <location>
        <begin position="512"/>
        <end position="532"/>
    </location>
</feature>
<keyword evidence="6" id="KW-0472">Membrane</keyword>
<dbReference type="PRINTS" id="PR00019">
    <property type="entry name" value="LEURICHRPT"/>
</dbReference>
<keyword evidence="6" id="KW-0812">Transmembrane</keyword>
<keyword evidence="3" id="KW-0677">Repeat</keyword>
<evidence type="ECO:0000256" key="7">
    <source>
        <dbReference type="SAM" id="SignalP"/>
    </source>
</evidence>
<accession>A0A2J7PR07</accession>
<feature type="signal peptide" evidence="7">
    <location>
        <begin position="1"/>
        <end position="20"/>
    </location>
</feature>
<keyword evidence="9" id="KW-1185">Reference proteome</keyword>
<comment type="caution">
    <text evidence="8">The sequence shown here is derived from an EMBL/GenBank/DDBJ whole genome shotgun (WGS) entry which is preliminary data.</text>
</comment>
<evidence type="ECO:0000256" key="4">
    <source>
        <dbReference type="ARBA" id="ARBA00023180"/>
    </source>
</evidence>
<dbReference type="STRING" id="105785.A0A2J7PR07"/>
<dbReference type="SMART" id="SM00369">
    <property type="entry name" value="LRR_TYP"/>
    <property type="match status" value="13"/>
</dbReference>
<dbReference type="InParanoid" id="A0A2J7PR07"/>
<dbReference type="AlphaFoldDB" id="A0A2J7PR07"/>
<dbReference type="OrthoDB" id="2013775at2759"/>
<dbReference type="InterPro" id="IPR026906">
    <property type="entry name" value="LRR_5"/>
</dbReference>
<feature type="region of interest" description="Disordered" evidence="5">
    <location>
        <begin position="470"/>
        <end position="503"/>
    </location>
</feature>
<evidence type="ECO:0000313" key="9">
    <source>
        <dbReference type="Proteomes" id="UP000235965"/>
    </source>
</evidence>
<dbReference type="PROSITE" id="PS51450">
    <property type="entry name" value="LRR"/>
    <property type="match status" value="9"/>
</dbReference>
<dbReference type="InterPro" id="IPR003591">
    <property type="entry name" value="Leu-rich_rpt_typical-subtyp"/>
</dbReference>
<keyword evidence="4" id="KW-0325">Glycoprotein</keyword>
<dbReference type="InterPro" id="IPR001611">
    <property type="entry name" value="Leu-rich_rpt"/>
</dbReference>
<feature type="compositionally biased region" description="Polar residues" evidence="5">
    <location>
        <begin position="470"/>
        <end position="480"/>
    </location>
</feature>
<evidence type="ECO:0000256" key="6">
    <source>
        <dbReference type="SAM" id="Phobius"/>
    </source>
</evidence>
<dbReference type="Pfam" id="PF13516">
    <property type="entry name" value="LRR_6"/>
    <property type="match status" value="1"/>
</dbReference>
<proteinExistence type="predicted"/>
<dbReference type="Pfam" id="PF13855">
    <property type="entry name" value="LRR_8"/>
    <property type="match status" value="1"/>
</dbReference>
<feature type="chain" id="PRO_5014349916" description="LRRCT domain-containing protein" evidence="7">
    <location>
        <begin position="21"/>
        <end position="556"/>
    </location>
</feature>
<dbReference type="PANTHER" id="PTHR24366:SF96">
    <property type="entry name" value="LEUCINE RICH REPEAT CONTAINING 53"/>
    <property type="match status" value="1"/>
</dbReference>
<dbReference type="Gene3D" id="3.80.10.10">
    <property type="entry name" value="Ribonuclease Inhibitor"/>
    <property type="match status" value="4"/>
</dbReference>
<name>A0A2J7PR07_9NEOP</name>
<dbReference type="SMART" id="SM00365">
    <property type="entry name" value="LRR_SD22"/>
    <property type="match status" value="9"/>
</dbReference>
<evidence type="ECO:0000256" key="3">
    <source>
        <dbReference type="ARBA" id="ARBA00022737"/>
    </source>
</evidence>
<evidence type="ECO:0000256" key="1">
    <source>
        <dbReference type="ARBA" id="ARBA00022614"/>
    </source>
</evidence>
<dbReference type="Pfam" id="PF13306">
    <property type="entry name" value="LRR_5"/>
    <property type="match status" value="1"/>
</dbReference>